<dbReference type="RefSeq" id="XP_009041347.1">
    <property type="nucleotide sequence ID" value="XM_009043099.1"/>
</dbReference>
<reference evidence="4 5" key="1">
    <citation type="journal article" date="2011" name="Proc. Natl. Acad. Sci. U.S.A.">
        <title>Niche of harmful alga Aureococcus anophagefferens revealed through ecogenomics.</title>
        <authorList>
            <person name="Gobler C.J."/>
            <person name="Berry D.L."/>
            <person name="Dyhrman S.T."/>
            <person name="Wilhelm S.W."/>
            <person name="Salamov A."/>
            <person name="Lobanov A.V."/>
            <person name="Zhang Y."/>
            <person name="Collier J.L."/>
            <person name="Wurch L.L."/>
            <person name="Kustka A.B."/>
            <person name="Dill B.D."/>
            <person name="Shah M."/>
            <person name="VerBerkmoes N.C."/>
            <person name="Kuo A."/>
            <person name="Terry A."/>
            <person name="Pangilinan J."/>
            <person name="Lindquist E.A."/>
            <person name="Lucas S."/>
            <person name="Paulsen I.T."/>
            <person name="Hattenrath-Lehmann T.K."/>
            <person name="Talmage S.C."/>
            <person name="Walker E.A."/>
            <person name="Koch F."/>
            <person name="Burson A.M."/>
            <person name="Marcoval M.A."/>
            <person name="Tang Y.Z."/>
            <person name="Lecleir G.R."/>
            <person name="Coyne K.J."/>
            <person name="Berg G.M."/>
            <person name="Bertrand E.M."/>
            <person name="Saito M.A."/>
            <person name="Gladyshev V.N."/>
            <person name="Grigoriev I.V."/>
        </authorList>
    </citation>
    <scope>NUCLEOTIDE SEQUENCE [LARGE SCALE GENOMIC DNA]</scope>
    <source>
        <strain evidence="5">CCMP 1984</strain>
    </source>
</reference>
<keyword evidence="3" id="KW-0732">Signal</keyword>
<feature type="transmembrane region" description="Helical" evidence="2">
    <location>
        <begin position="702"/>
        <end position="722"/>
    </location>
</feature>
<evidence type="ECO:0008006" key="6">
    <source>
        <dbReference type="Google" id="ProtNLM"/>
    </source>
</evidence>
<feature type="compositionally biased region" description="Low complexity" evidence="1">
    <location>
        <begin position="756"/>
        <end position="788"/>
    </location>
</feature>
<dbReference type="InParanoid" id="F0YLT5"/>
<keyword evidence="2" id="KW-1133">Transmembrane helix</keyword>
<dbReference type="AlphaFoldDB" id="F0YLT5"/>
<keyword evidence="2" id="KW-0812">Transmembrane</keyword>
<sequence>MATAAAAALAGAGACGAACAALGREPCGVGAPPASCGDCAAGSVGAWAPSASACWAADDDCGGACGGACAPCGLGEACASDADCAWEACEAGACVEPRKACFGGCGGRGACVVLDVLEGFARTDAACYAGDSWCDAACLCDAGFYGAACEFGADDYAAAVNVTRHVAAAAVAYVGLTDRGDVAANAAAAAALRAAAFRPCAALDAGAVGDLVAAADAVAAAARAHGLANATSGVDLLGAVGDLRVGVLACAATDGATVARSTMAGLLDVLDDATRYVAVAAASAASPGGFELAIADAAADAAKFGDRGARAALALPDAASLPSPADVSLVASVADVWRGGTAASLALTTAVSRVDLDGGRRRLRGSPGARGVAAGSSGAVDGGGAAAAGGPYVVRLRRLKATAPTLILKNGRLDCAAAGRYANTTWPSVYLDCGNGSAAAVDVNVTDVGGDACLARTGTQPWAATACAAAGPAGGANVTCACDVAGALDVAGAAGAALAWAARAAAAGDVDGERLGFNVLLALAVYAATCGACCCLALWGCHEDAATAPEDHAAAAARACARADARASTRRPRARGDRLPVQEQRRLLEASRRDAVLEGWAGAWLRAVWEGHTHVSFVTTRRPDEPRTTRAAGLLVDWLAAYAVAGLCYRLLVFPGGPACGDSDGDRAGCLRLDRPAGGRRCFYEASSRRCYDRAPTADDAYLPPALVAVALVAVAALVPLAEAWDWFYERYLTVAVPEGSPPSRGRRSTREPRPGRVARAARVAPDAEAAEARAPARAAPAAAAGRDQPSWREKRGGGGERGGAKRGGGVGLSLHNPVAAPAPASALEAACVVDLRASPAPRDDAREVLDRAKRALPDEVAAVDDAVARGRRQPAWLLRLRGAQVRHDVARAAAASPAARALAVGRVWPCALAVLARHQELCADWACHAPDALVRRCYWRLLVAHGEAEAWGRVLERCGSAREAELQLLEFCHLERLDARRLALYRKVHGDTARPYGQRRARAPRTLDAVVLAWVAVAAACGAAAALLLRAVVATRAAHGHRAVRSWFRIAMLGRVVTLCFLDPLSLLVFRNSLSRSNRSRFG</sequence>
<protein>
    <recommendedName>
        <fullName evidence="6">EGF-like domain-containing protein</fullName>
    </recommendedName>
</protein>
<evidence type="ECO:0000256" key="2">
    <source>
        <dbReference type="SAM" id="Phobius"/>
    </source>
</evidence>
<feature type="chain" id="PRO_5003261745" description="EGF-like domain-containing protein" evidence="3">
    <location>
        <begin position="18"/>
        <end position="1084"/>
    </location>
</feature>
<feature type="transmembrane region" description="Helical" evidence="2">
    <location>
        <begin position="1010"/>
        <end position="1033"/>
    </location>
</feature>
<dbReference type="KEGG" id="aaf:AURANDRAFT_67604"/>
<dbReference type="EMBL" id="GL833158">
    <property type="protein sequence ID" value="EGB03922.1"/>
    <property type="molecule type" value="Genomic_DNA"/>
</dbReference>
<feature type="transmembrane region" description="Helical" evidence="2">
    <location>
        <begin position="631"/>
        <end position="652"/>
    </location>
</feature>
<keyword evidence="2" id="KW-0472">Membrane</keyword>
<feature type="region of interest" description="Disordered" evidence="1">
    <location>
        <begin position="739"/>
        <end position="811"/>
    </location>
</feature>
<feature type="transmembrane region" description="Helical" evidence="2">
    <location>
        <begin position="519"/>
        <end position="539"/>
    </location>
</feature>
<accession>F0YLT5</accession>
<feature type="signal peptide" evidence="3">
    <location>
        <begin position="1"/>
        <end position="17"/>
    </location>
</feature>
<feature type="transmembrane region" description="Helical" evidence="2">
    <location>
        <begin position="1053"/>
        <end position="1071"/>
    </location>
</feature>
<organism evidence="5">
    <name type="scientific">Aureococcus anophagefferens</name>
    <name type="common">Harmful bloom alga</name>
    <dbReference type="NCBI Taxonomy" id="44056"/>
    <lineage>
        <taxon>Eukaryota</taxon>
        <taxon>Sar</taxon>
        <taxon>Stramenopiles</taxon>
        <taxon>Ochrophyta</taxon>
        <taxon>Pelagophyceae</taxon>
        <taxon>Pelagomonadales</taxon>
        <taxon>Pelagomonadaceae</taxon>
        <taxon>Aureococcus</taxon>
    </lineage>
</organism>
<proteinExistence type="predicted"/>
<feature type="compositionally biased region" description="Basic and acidic residues" evidence="1">
    <location>
        <begin position="790"/>
        <end position="799"/>
    </location>
</feature>
<evidence type="ECO:0000256" key="3">
    <source>
        <dbReference type="SAM" id="SignalP"/>
    </source>
</evidence>
<dbReference type="GeneID" id="20226332"/>
<dbReference type="Proteomes" id="UP000002729">
    <property type="component" value="Unassembled WGS sequence"/>
</dbReference>
<evidence type="ECO:0000256" key="1">
    <source>
        <dbReference type="SAM" id="MobiDB-lite"/>
    </source>
</evidence>
<keyword evidence="5" id="KW-1185">Reference proteome</keyword>
<gene>
    <name evidence="4" type="ORF">AURANDRAFT_67604</name>
</gene>
<feature type="compositionally biased region" description="Gly residues" evidence="1">
    <location>
        <begin position="800"/>
        <end position="811"/>
    </location>
</feature>
<name>F0YLT5_AURAN</name>
<evidence type="ECO:0000313" key="5">
    <source>
        <dbReference type="Proteomes" id="UP000002729"/>
    </source>
</evidence>
<evidence type="ECO:0000313" key="4">
    <source>
        <dbReference type="EMBL" id="EGB03922.1"/>
    </source>
</evidence>